<gene>
    <name evidence="1" type="ORF">QLQ12_02340</name>
</gene>
<dbReference type="RefSeq" id="WP_282756831.1">
    <property type="nucleotide sequence ID" value="NZ_JASCTH010000001.1"/>
</dbReference>
<comment type="caution">
    <text evidence="1">The sequence shown here is derived from an EMBL/GenBank/DDBJ whole genome shotgun (WGS) entry which is preliminary data.</text>
</comment>
<protein>
    <submittedName>
        <fullName evidence="1">Uncharacterized protein</fullName>
    </submittedName>
</protein>
<dbReference type="Proteomes" id="UP001241758">
    <property type="component" value="Unassembled WGS sequence"/>
</dbReference>
<evidence type="ECO:0000313" key="2">
    <source>
        <dbReference type="Proteomes" id="UP001241758"/>
    </source>
</evidence>
<name>A0ABT6WCG0_9ACTN</name>
<reference evidence="1 2" key="1">
    <citation type="submission" date="2023-05" db="EMBL/GenBank/DDBJ databases">
        <title>Actinoplanes sp. NEAU-A12 genome sequencing.</title>
        <authorList>
            <person name="Wang Z.-S."/>
        </authorList>
    </citation>
    <scope>NUCLEOTIDE SEQUENCE [LARGE SCALE GENOMIC DNA]</scope>
    <source>
        <strain evidence="1 2">NEAU-A12</strain>
    </source>
</reference>
<accession>A0ABT6WCG0</accession>
<evidence type="ECO:0000313" key="1">
    <source>
        <dbReference type="EMBL" id="MDI6097437.1"/>
    </source>
</evidence>
<proteinExistence type="predicted"/>
<dbReference type="EMBL" id="JASCTH010000001">
    <property type="protein sequence ID" value="MDI6097437.1"/>
    <property type="molecule type" value="Genomic_DNA"/>
</dbReference>
<sequence length="102" mass="11755">MDLHPDDHEALLNGSSVLESWRRSDHAVQVAEELMRMHGGTVPMSELLWLGAESFLPRQWKAGRAPEPVEAAVEVYNRWRRLEERRLQRRRQADEAADADPA</sequence>
<keyword evidence="2" id="KW-1185">Reference proteome</keyword>
<organism evidence="1 2">
    <name type="scientific">Actinoplanes sandaracinus</name>
    <dbReference type="NCBI Taxonomy" id="3045177"/>
    <lineage>
        <taxon>Bacteria</taxon>
        <taxon>Bacillati</taxon>
        <taxon>Actinomycetota</taxon>
        <taxon>Actinomycetes</taxon>
        <taxon>Micromonosporales</taxon>
        <taxon>Micromonosporaceae</taxon>
        <taxon>Actinoplanes</taxon>
    </lineage>
</organism>